<dbReference type="Gene3D" id="1.10.455.10">
    <property type="entry name" value="Ribosomal protein S7 domain"/>
    <property type="match status" value="1"/>
</dbReference>
<feature type="domain" description="Small ribosomal subunit protein uS7" evidence="4">
    <location>
        <begin position="13"/>
        <end position="151"/>
    </location>
</feature>
<dbReference type="GO" id="GO:0005840">
    <property type="term" value="C:ribosome"/>
    <property type="evidence" value="ECO:0007669"/>
    <property type="project" value="UniProtKB-KW"/>
</dbReference>
<sequence length="157" mass="19318">MKYKRYNNLFYYDFLYKNKIFNNFIKILIKNGKKNISQKIFYKMFNIIKKYFKKKKKKIIKIILKIIKKISIKYKFIKKKIGNNIINIPYIINNKIKRYNLGIKLIIFYSKKRKEKNISEKLANEIIDTYKKNSNTYKRKKEINKILKLNKNLININ</sequence>
<dbReference type="InterPro" id="IPR036823">
    <property type="entry name" value="Ribosomal_uS7_dom_sf"/>
</dbReference>
<evidence type="ECO:0000259" key="4">
    <source>
        <dbReference type="Pfam" id="PF00177"/>
    </source>
</evidence>
<dbReference type="GO" id="GO:0006412">
    <property type="term" value="P:translation"/>
    <property type="evidence" value="ECO:0007669"/>
    <property type="project" value="InterPro"/>
</dbReference>
<dbReference type="InterPro" id="IPR023798">
    <property type="entry name" value="Ribosomal_uS7_dom"/>
</dbReference>
<dbReference type="PANTHER" id="PTHR11205">
    <property type="entry name" value="RIBOSOMAL PROTEIN S7"/>
    <property type="match status" value="1"/>
</dbReference>
<organism evidence="5">
    <name type="scientific">Candidatus Shikimatogenerans sp. Tcar</name>
    <dbReference type="NCBI Taxonomy" id="3158565"/>
    <lineage>
        <taxon>Bacteria</taxon>
        <taxon>Pseudomonadati</taxon>
        <taxon>Bacteroidota</taxon>
        <taxon>Flavobacteriia</taxon>
        <taxon>Flavobacteriales</taxon>
        <taxon>Candidatus Shikimatogenerans</taxon>
    </lineage>
</organism>
<comment type="similarity">
    <text evidence="1">Belongs to the universal ribosomal protein uS7 family.</text>
</comment>
<evidence type="ECO:0000256" key="1">
    <source>
        <dbReference type="ARBA" id="ARBA00007151"/>
    </source>
</evidence>
<evidence type="ECO:0000256" key="3">
    <source>
        <dbReference type="ARBA" id="ARBA00023274"/>
    </source>
</evidence>
<dbReference type="InterPro" id="IPR000235">
    <property type="entry name" value="Ribosomal_uS7"/>
</dbReference>
<dbReference type="GO" id="GO:1990904">
    <property type="term" value="C:ribonucleoprotein complex"/>
    <property type="evidence" value="ECO:0007669"/>
    <property type="project" value="UniProtKB-KW"/>
</dbReference>
<dbReference type="PIRSF" id="PIRSF002122">
    <property type="entry name" value="RPS7p_RPS7a_RPS5e_RPS7o"/>
    <property type="match status" value="1"/>
</dbReference>
<evidence type="ECO:0000256" key="2">
    <source>
        <dbReference type="ARBA" id="ARBA00022980"/>
    </source>
</evidence>
<gene>
    <name evidence="5" type="ORF">ABNO60_00685</name>
</gene>
<dbReference type="Pfam" id="PF00177">
    <property type="entry name" value="Ribosomal_S7"/>
    <property type="match status" value="1"/>
</dbReference>
<name>A0AAU7QSQ3_9FLAO</name>
<dbReference type="AlphaFoldDB" id="A0AAU7QSQ3"/>
<dbReference type="SUPFAM" id="SSF47973">
    <property type="entry name" value="Ribosomal protein S7"/>
    <property type="match status" value="1"/>
</dbReference>
<reference evidence="5" key="1">
    <citation type="submission" date="2024-06" db="EMBL/GenBank/DDBJ databases">
        <title>Diversity, functionality, and evolutionary history of bacterial symbionts in false click beetles (Coleoptera, Throscidae).</title>
        <authorList>
            <person name="Wierz J.C."/>
            <person name="Malm H."/>
            <person name="Kaltenpoth M."/>
            <person name="Engl T."/>
        </authorList>
    </citation>
    <scope>NUCLEOTIDE SEQUENCE</scope>
    <source>
        <strain evidence="5">Tcar</strain>
    </source>
</reference>
<proteinExistence type="inferred from homology"/>
<keyword evidence="2" id="KW-0689">Ribosomal protein</keyword>
<evidence type="ECO:0000313" key="5">
    <source>
        <dbReference type="EMBL" id="XBT18650.1"/>
    </source>
</evidence>
<protein>
    <recommendedName>
        <fullName evidence="4">Small ribosomal subunit protein uS7 domain-containing protein</fullName>
    </recommendedName>
</protein>
<dbReference type="EMBL" id="CP157896">
    <property type="protein sequence ID" value="XBT18650.1"/>
    <property type="molecule type" value="Genomic_DNA"/>
</dbReference>
<accession>A0AAU7QSQ3</accession>
<keyword evidence="3" id="KW-0687">Ribonucleoprotein</keyword>